<reference evidence="1" key="1">
    <citation type="submission" date="2021-06" db="EMBL/GenBank/DDBJ databases">
        <authorList>
            <person name="Hodson N. C."/>
            <person name="Mongue J. A."/>
            <person name="Jaron S. K."/>
        </authorList>
    </citation>
    <scope>NUCLEOTIDE SEQUENCE</scope>
</reference>
<gene>
    <name evidence="1" type="ORF">AFUS01_LOCUS2539</name>
</gene>
<evidence type="ECO:0000313" key="2">
    <source>
        <dbReference type="Proteomes" id="UP000708208"/>
    </source>
</evidence>
<evidence type="ECO:0000313" key="1">
    <source>
        <dbReference type="EMBL" id="CAG7678293.1"/>
    </source>
</evidence>
<dbReference type="EMBL" id="CAJVCH010014525">
    <property type="protein sequence ID" value="CAG7678293.1"/>
    <property type="molecule type" value="Genomic_DNA"/>
</dbReference>
<keyword evidence="2" id="KW-1185">Reference proteome</keyword>
<dbReference type="AlphaFoldDB" id="A0A8J2JQ75"/>
<name>A0A8J2JQ75_9HEXA</name>
<proteinExistence type="predicted"/>
<sequence length="30" mass="3548">LEEEWPSHSRSPKKELSPTNSWFVILHLLS</sequence>
<accession>A0A8J2JQ75</accession>
<feature type="non-terminal residue" evidence="1">
    <location>
        <position position="1"/>
    </location>
</feature>
<organism evidence="1 2">
    <name type="scientific">Allacma fusca</name>
    <dbReference type="NCBI Taxonomy" id="39272"/>
    <lineage>
        <taxon>Eukaryota</taxon>
        <taxon>Metazoa</taxon>
        <taxon>Ecdysozoa</taxon>
        <taxon>Arthropoda</taxon>
        <taxon>Hexapoda</taxon>
        <taxon>Collembola</taxon>
        <taxon>Symphypleona</taxon>
        <taxon>Sminthuridae</taxon>
        <taxon>Allacma</taxon>
    </lineage>
</organism>
<protein>
    <submittedName>
        <fullName evidence="1">Uncharacterized protein</fullName>
    </submittedName>
</protein>
<comment type="caution">
    <text evidence="1">The sequence shown here is derived from an EMBL/GenBank/DDBJ whole genome shotgun (WGS) entry which is preliminary data.</text>
</comment>
<dbReference type="Proteomes" id="UP000708208">
    <property type="component" value="Unassembled WGS sequence"/>
</dbReference>